<dbReference type="Pfam" id="PF04963">
    <property type="entry name" value="Sigma54_CBD"/>
    <property type="match status" value="1"/>
</dbReference>
<dbReference type="InterPro" id="IPR007046">
    <property type="entry name" value="RNA_pol_sigma_54_core-bd"/>
</dbReference>
<dbReference type="FunCoup" id="B4D101">
    <property type="interactions" value="222"/>
</dbReference>
<dbReference type="PROSITE" id="PS00718">
    <property type="entry name" value="SIGMA54_2"/>
    <property type="match status" value="1"/>
</dbReference>
<dbReference type="EMBL" id="ABVL01000006">
    <property type="protein sequence ID" value="EDY20013.1"/>
    <property type="molecule type" value="Genomic_DNA"/>
</dbReference>
<dbReference type="Pfam" id="PF00309">
    <property type="entry name" value="Sigma54_AID"/>
    <property type="match status" value="1"/>
</dbReference>
<dbReference type="GO" id="GO:0016987">
    <property type="term" value="F:sigma factor activity"/>
    <property type="evidence" value="ECO:0007669"/>
    <property type="project" value="UniProtKB-KW"/>
</dbReference>
<evidence type="ECO:0000256" key="7">
    <source>
        <dbReference type="ARBA" id="ARBA00023125"/>
    </source>
</evidence>
<keyword evidence="3" id="KW-0808">Transferase</keyword>
<keyword evidence="5" id="KW-0805">Transcription regulation</keyword>
<dbReference type="InterPro" id="IPR007634">
    <property type="entry name" value="RNA_pol_sigma_54_DNA-bd"/>
</dbReference>
<evidence type="ECO:0000256" key="4">
    <source>
        <dbReference type="ARBA" id="ARBA00022695"/>
    </source>
</evidence>
<dbReference type="PANTHER" id="PTHR32248:SF4">
    <property type="entry name" value="RNA POLYMERASE SIGMA-54 FACTOR"/>
    <property type="match status" value="1"/>
</dbReference>
<protein>
    <submittedName>
        <fullName evidence="11">RNA polymerase, sigma 54 subunit, RpoN</fullName>
    </submittedName>
</protein>
<keyword evidence="4" id="KW-0548">Nucleotidyltransferase</keyword>
<dbReference type="Gene3D" id="1.10.10.1330">
    <property type="entry name" value="RNA polymerase sigma-54 factor, core-binding domain"/>
    <property type="match status" value="1"/>
</dbReference>
<dbReference type="GO" id="GO:0016779">
    <property type="term" value="F:nucleotidyltransferase activity"/>
    <property type="evidence" value="ECO:0007669"/>
    <property type="project" value="UniProtKB-KW"/>
</dbReference>
<reference evidence="11 12" key="1">
    <citation type="journal article" date="2011" name="J. Bacteriol.">
        <title>Genome sequence of Chthoniobacter flavus Ellin428, an aerobic heterotrophic soil bacterium.</title>
        <authorList>
            <person name="Kant R."/>
            <person name="van Passel M.W."/>
            <person name="Palva A."/>
            <person name="Lucas S."/>
            <person name="Lapidus A."/>
            <person name="Glavina Del Rio T."/>
            <person name="Dalin E."/>
            <person name="Tice H."/>
            <person name="Bruce D."/>
            <person name="Goodwin L."/>
            <person name="Pitluck S."/>
            <person name="Larimer F.W."/>
            <person name="Land M.L."/>
            <person name="Hauser L."/>
            <person name="Sangwan P."/>
            <person name="de Vos W.M."/>
            <person name="Janssen P.H."/>
            <person name="Smidt H."/>
        </authorList>
    </citation>
    <scope>NUCLEOTIDE SEQUENCE [LARGE SCALE GENOMIC DNA]</scope>
    <source>
        <strain evidence="11 12">Ellin428</strain>
    </source>
</reference>
<proteinExistence type="inferred from homology"/>
<dbReference type="Pfam" id="PF04552">
    <property type="entry name" value="Sigma54_DBD"/>
    <property type="match status" value="1"/>
</dbReference>
<dbReference type="RefSeq" id="WP_006979927.1">
    <property type="nucleotide sequence ID" value="NZ_ABVL01000006.1"/>
</dbReference>
<keyword evidence="6" id="KW-0731">Sigma factor</keyword>
<keyword evidence="8" id="KW-0804">Transcription</keyword>
<keyword evidence="12" id="KW-1185">Reference proteome</keyword>
<dbReference type="STRING" id="497964.CfE428DRAFT_2602"/>
<dbReference type="PROSITE" id="PS50044">
    <property type="entry name" value="SIGMA54_3"/>
    <property type="match status" value="1"/>
</dbReference>
<keyword evidence="2" id="KW-0240">DNA-directed RNA polymerase</keyword>
<dbReference type="InterPro" id="IPR000394">
    <property type="entry name" value="RNA_pol_sigma_54"/>
</dbReference>
<evidence type="ECO:0000256" key="5">
    <source>
        <dbReference type="ARBA" id="ARBA00023015"/>
    </source>
</evidence>
<comment type="caution">
    <text evidence="11">The sequence shown here is derived from an EMBL/GenBank/DDBJ whole genome shotgun (WGS) entry which is preliminary data.</text>
</comment>
<dbReference type="InParanoid" id="B4D101"/>
<dbReference type="Gene3D" id="1.10.10.60">
    <property type="entry name" value="Homeodomain-like"/>
    <property type="match status" value="1"/>
</dbReference>
<sequence length="466" mass="52865">MAGLSQSQTLSQQQVLAPQLQQSLQILQAPMLELRNLIQQELCTNPTLEEDISEPTIEDKKQEHEEFQEEFDRLAKLDEEWRDYMSQSQSYSGRSSEEEERRQFFFDSIVGQETLQQHLLEQVNSSDINSADRKIAELLIGNVDDAGFLQTAPEEIAQNTGMDAADLQRVLDFVQTFHPVGVAARDLRECLLIQLRRLSKEQSLEYRIVDRYLEDLGKRRFPEIARRLGTTPEQVQRAANFIATLDPKPGQIFTPDPNNYVLPDVTVEKIGGDWTISLNGEQIPHLRISNTYKDLMSQDKGGADVKDYIRDKIRSGKFLIKSIHQRQQTISNIAHEIVSRQKDFLDQGPSALKPMTMVQIADAVGVHETTVSRAISGKYMSTPQGVFDMKYFFTPGYQTSGGESMSNTSVKGAIADLVKSEDPKSPLSDKEIVEILEKRGIPIARRTVAKYRGELNILPSNMRKRY</sequence>
<dbReference type="PIRSF" id="PIRSF000774">
    <property type="entry name" value="RpoN"/>
    <property type="match status" value="1"/>
</dbReference>
<dbReference type="PANTHER" id="PTHR32248">
    <property type="entry name" value="RNA POLYMERASE SIGMA-54 FACTOR"/>
    <property type="match status" value="1"/>
</dbReference>
<dbReference type="AlphaFoldDB" id="B4D101"/>
<dbReference type="eggNOG" id="COG1508">
    <property type="taxonomic scope" value="Bacteria"/>
</dbReference>
<feature type="domain" description="RNA polymerase sigma factor 54 DNA-binding" evidence="9">
    <location>
        <begin position="307"/>
        <end position="465"/>
    </location>
</feature>
<evidence type="ECO:0000259" key="9">
    <source>
        <dbReference type="Pfam" id="PF04552"/>
    </source>
</evidence>
<dbReference type="GO" id="GO:0000428">
    <property type="term" value="C:DNA-directed RNA polymerase complex"/>
    <property type="evidence" value="ECO:0007669"/>
    <property type="project" value="UniProtKB-KW"/>
</dbReference>
<gene>
    <name evidence="11" type="ORF">CfE428DRAFT_2602</name>
</gene>
<feature type="domain" description="RNA polymerase sigma factor 54 core-binding" evidence="10">
    <location>
        <begin position="110"/>
        <end position="292"/>
    </location>
</feature>
<dbReference type="InterPro" id="IPR038709">
    <property type="entry name" value="RpoN_core-bd_sf"/>
</dbReference>
<dbReference type="NCBIfam" id="TIGR02395">
    <property type="entry name" value="rpoN_sigma"/>
    <property type="match status" value="1"/>
</dbReference>
<evidence type="ECO:0000259" key="10">
    <source>
        <dbReference type="Pfam" id="PF04963"/>
    </source>
</evidence>
<evidence type="ECO:0000256" key="6">
    <source>
        <dbReference type="ARBA" id="ARBA00023082"/>
    </source>
</evidence>
<name>B4D101_9BACT</name>
<evidence type="ECO:0000313" key="12">
    <source>
        <dbReference type="Proteomes" id="UP000005824"/>
    </source>
</evidence>
<accession>B4D101</accession>
<evidence type="ECO:0000256" key="2">
    <source>
        <dbReference type="ARBA" id="ARBA00022478"/>
    </source>
</evidence>
<comment type="similarity">
    <text evidence="1">Belongs to the sigma-54 factor family.</text>
</comment>
<evidence type="ECO:0000256" key="1">
    <source>
        <dbReference type="ARBA" id="ARBA00008798"/>
    </source>
</evidence>
<dbReference type="Proteomes" id="UP000005824">
    <property type="component" value="Unassembled WGS sequence"/>
</dbReference>
<organism evidence="11 12">
    <name type="scientific">Chthoniobacter flavus Ellin428</name>
    <dbReference type="NCBI Taxonomy" id="497964"/>
    <lineage>
        <taxon>Bacteria</taxon>
        <taxon>Pseudomonadati</taxon>
        <taxon>Verrucomicrobiota</taxon>
        <taxon>Spartobacteria</taxon>
        <taxon>Chthoniobacterales</taxon>
        <taxon>Chthoniobacteraceae</taxon>
        <taxon>Chthoniobacter</taxon>
    </lineage>
</organism>
<keyword evidence="7" id="KW-0238">DNA-binding</keyword>
<evidence type="ECO:0000256" key="8">
    <source>
        <dbReference type="ARBA" id="ARBA00023163"/>
    </source>
</evidence>
<dbReference type="GO" id="GO:0006352">
    <property type="term" value="P:DNA-templated transcription initiation"/>
    <property type="evidence" value="ECO:0007669"/>
    <property type="project" value="InterPro"/>
</dbReference>
<dbReference type="GO" id="GO:0003677">
    <property type="term" value="F:DNA binding"/>
    <property type="evidence" value="ECO:0007669"/>
    <property type="project" value="UniProtKB-KW"/>
</dbReference>
<evidence type="ECO:0000256" key="3">
    <source>
        <dbReference type="ARBA" id="ARBA00022679"/>
    </source>
</evidence>
<dbReference type="PRINTS" id="PR00045">
    <property type="entry name" value="SIGMA54FCT"/>
</dbReference>
<dbReference type="GO" id="GO:0001216">
    <property type="term" value="F:DNA-binding transcription activator activity"/>
    <property type="evidence" value="ECO:0007669"/>
    <property type="project" value="InterPro"/>
</dbReference>
<evidence type="ECO:0000313" key="11">
    <source>
        <dbReference type="EMBL" id="EDY20013.1"/>
    </source>
</evidence>